<evidence type="ECO:0000313" key="3">
    <source>
        <dbReference type="Proteomes" id="UP000694544"/>
    </source>
</evidence>
<accession>A0A8C6E728</accession>
<reference evidence="2" key="1">
    <citation type="submission" date="2025-08" db="UniProtKB">
        <authorList>
            <consortium name="Ensembl"/>
        </authorList>
    </citation>
    <scope>IDENTIFICATION</scope>
</reference>
<sequence length="73" mass="7987">VPNAAVATSSKVTAKDLKKEGVGEAENGSEDPIMGMLRMREMGNRRLTVNLILTMPVTLFVHVHSCTISSWFL</sequence>
<dbReference type="Ensembl" id="ENSMMST00000028705.1">
    <property type="protein sequence ID" value="ENSMMSP00000026008.1"/>
    <property type="gene ID" value="ENSMMSG00000019595.1"/>
</dbReference>
<organism evidence="2 3">
    <name type="scientific">Moschus moschiferus</name>
    <name type="common">Siberian musk deer</name>
    <name type="synonym">Moschus sibiricus</name>
    <dbReference type="NCBI Taxonomy" id="68415"/>
    <lineage>
        <taxon>Eukaryota</taxon>
        <taxon>Metazoa</taxon>
        <taxon>Chordata</taxon>
        <taxon>Craniata</taxon>
        <taxon>Vertebrata</taxon>
        <taxon>Euteleostomi</taxon>
        <taxon>Mammalia</taxon>
        <taxon>Eutheria</taxon>
        <taxon>Laurasiatheria</taxon>
        <taxon>Artiodactyla</taxon>
        <taxon>Ruminantia</taxon>
        <taxon>Pecora</taxon>
        <taxon>Moschidae</taxon>
        <taxon>Moschus</taxon>
    </lineage>
</organism>
<feature type="transmembrane region" description="Helical" evidence="1">
    <location>
        <begin position="47"/>
        <end position="72"/>
    </location>
</feature>
<name>A0A8C6E728_MOSMO</name>
<keyword evidence="1" id="KW-0812">Transmembrane</keyword>
<keyword evidence="1" id="KW-0472">Membrane</keyword>
<proteinExistence type="predicted"/>
<keyword evidence="3" id="KW-1185">Reference proteome</keyword>
<evidence type="ECO:0000313" key="2">
    <source>
        <dbReference type="Ensembl" id="ENSMMSP00000026008.1"/>
    </source>
</evidence>
<evidence type="ECO:0000256" key="1">
    <source>
        <dbReference type="SAM" id="Phobius"/>
    </source>
</evidence>
<keyword evidence="1" id="KW-1133">Transmembrane helix</keyword>
<protein>
    <submittedName>
        <fullName evidence="2">Uncharacterized protein</fullName>
    </submittedName>
</protein>
<dbReference type="Proteomes" id="UP000694544">
    <property type="component" value="Unplaced"/>
</dbReference>
<dbReference type="AlphaFoldDB" id="A0A8C6E728"/>
<reference evidence="2" key="2">
    <citation type="submission" date="2025-09" db="UniProtKB">
        <authorList>
            <consortium name="Ensembl"/>
        </authorList>
    </citation>
    <scope>IDENTIFICATION</scope>
</reference>